<evidence type="ECO:0000256" key="4">
    <source>
        <dbReference type="ARBA" id="ARBA00022475"/>
    </source>
</evidence>
<evidence type="ECO:0000256" key="7">
    <source>
        <dbReference type="ARBA" id="ARBA00023136"/>
    </source>
</evidence>
<evidence type="ECO:0000256" key="5">
    <source>
        <dbReference type="ARBA" id="ARBA00022692"/>
    </source>
</evidence>
<dbReference type="KEGG" id="ppru:FDP22_18490"/>
<dbReference type="InterPro" id="IPR035906">
    <property type="entry name" value="MetI-like_sf"/>
</dbReference>
<keyword evidence="10" id="KW-0614">Plasmid</keyword>
<evidence type="ECO:0000313" key="10">
    <source>
        <dbReference type="EMBL" id="QDL93873.1"/>
    </source>
</evidence>
<feature type="domain" description="ABC transmembrane type-1" evidence="9">
    <location>
        <begin position="100"/>
        <end position="305"/>
    </location>
</feature>
<accession>A0A5B8G4K1</accession>
<dbReference type="CDD" id="cd06261">
    <property type="entry name" value="TM_PBP2"/>
    <property type="match status" value="1"/>
</dbReference>
<comment type="subcellular location">
    <subcellularLocation>
        <location evidence="1 8">Cell membrane</location>
        <topology evidence="1 8">Multi-pass membrane protein</topology>
    </subcellularLocation>
</comment>
<keyword evidence="11" id="KW-1185">Reference proteome</keyword>
<dbReference type="PROSITE" id="PS50928">
    <property type="entry name" value="ABC_TM1"/>
    <property type="match status" value="1"/>
</dbReference>
<sequence>MTADAPRPASPAHRLPLRWRVMDRVEAVAAALWPAAFRRATPWAFLAPALLLVGILLIGLGYLVSDSLHELNPATYRLRAEYSAGNYEAILHKPVYLAVLWRSLLAAVLVTALTLVFAFPYAYVMVRTRSGALRKLLLVSLFLPFFIGQVVRAYGWLIILGKQGLVNQALEGLGLPAATLIYTYPAVIFGLVQYMLPFAVLMLAPALTAIHEEVELASESLGADWLRTFRHIVIPMAKPGIVGASVVVFTLTLTDFAMPEILGGGTNDFIANTIYDMFFQLSNPGLASALSTVLVAVGSLIVALVFRLAGTGTLGLRSGS</sequence>
<evidence type="ECO:0000256" key="6">
    <source>
        <dbReference type="ARBA" id="ARBA00022989"/>
    </source>
</evidence>
<dbReference type="SUPFAM" id="SSF161098">
    <property type="entry name" value="MetI-like"/>
    <property type="match status" value="1"/>
</dbReference>
<dbReference type="Pfam" id="PF00528">
    <property type="entry name" value="BPD_transp_1"/>
    <property type="match status" value="1"/>
</dbReference>
<dbReference type="RefSeq" id="WP_138573840.1">
    <property type="nucleotide sequence ID" value="NZ_CP040819.1"/>
</dbReference>
<proteinExistence type="inferred from homology"/>
<name>A0A5B8G4K1_9RHOB</name>
<evidence type="ECO:0000313" key="11">
    <source>
        <dbReference type="Proteomes" id="UP000305888"/>
    </source>
</evidence>
<feature type="transmembrane region" description="Helical" evidence="8">
    <location>
        <begin position="181"/>
        <end position="210"/>
    </location>
</feature>
<evidence type="ECO:0000256" key="2">
    <source>
        <dbReference type="ARBA" id="ARBA00007069"/>
    </source>
</evidence>
<dbReference type="InterPro" id="IPR000515">
    <property type="entry name" value="MetI-like"/>
</dbReference>
<evidence type="ECO:0000256" key="1">
    <source>
        <dbReference type="ARBA" id="ARBA00004651"/>
    </source>
</evidence>
<feature type="transmembrane region" description="Helical" evidence="8">
    <location>
        <begin position="231"/>
        <end position="253"/>
    </location>
</feature>
<dbReference type="PANTHER" id="PTHR42929">
    <property type="entry name" value="INNER MEMBRANE ABC TRANSPORTER PERMEASE PROTEIN YDCU-RELATED-RELATED"/>
    <property type="match status" value="1"/>
</dbReference>
<keyword evidence="3 8" id="KW-0813">Transport</keyword>
<dbReference type="AlphaFoldDB" id="A0A5B8G4K1"/>
<evidence type="ECO:0000259" key="9">
    <source>
        <dbReference type="PROSITE" id="PS50928"/>
    </source>
</evidence>
<keyword evidence="7 8" id="KW-0472">Membrane</keyword>
<feature type="transmembrane region" description="Helical" evidence="8">
    <location>
        <begin position="104"/>
        <end position="124"/>
    </location>
</feature>
<gene>
    <name evidence="10" type="ORF">FDP22_18490</name>
</gene>
<protein>
    <submittedName>
        <fullName evidence="10">ABC transporter permease</fullName>
    </submittedName>
</protein>
<dbReference type="EMBL" id="CP040819">
    <property type="protein sequence ID" value="QDL93873.1"/>
    <property type="molecule type" value="Genomic_DNA"/>
</dbReference>
<dbReference type="PANTHER" id="PTHR42929:SF1">
    <property type="entry name" value="INNER MEMBRANE ABC TRANSPORTER PERMEASE PROTEIN YDCU-RELATED"/>
    <property type="match status" value="1"/>
</dbReference>
<evidence type="ECO:0000256" key="3">
    <source>
        <dbReference type="ARBA" id="ARBA00022448"/>
    </source>
</evidence>
<dbReference type="Gene3D" id="1.10.3720.10">
    <property type="entry name" value="MetI-like"/>
    <property type="match status" value="1"/>
</dbReference>
<evidence type="ECO:0000256" key="8">
    <source>
        <dbReference type="RuleBase" id="RU363032"/>
    </source>
</evidence>
<keyword evidence="5 8" id="KW-0812">Transmembrane</keyword>
<feature type="transmembrane region" description="Helical" evidence="8">
    <location>
        <begin position="286"/>
        <end position="309"/>
    </location>
</feature>
<feature type="transmembrane region" description="Helical" evidence="8">
    <location>
        <begin position="43"/>
        <end position="64"/>
    </location>
</feature>
<dbReference type="OrthoDB" id="7056428at2"/>
<dbReference type="GO" id="GO:0055085">
    <property type="term" value="P:transmembrane transport"/>
    <property type="evidence" value="ECO:0007669"/>
    <property type="project" value="InterPro"/>
</dbReference>
<geneLocation type="plasmid" evidence="11">
    <name>pd4m1a</name>
</geneLocation>
<dbReference type="Proteomes" id="UP000305888">
    <property type="component" value="Plasmid pD4M1A"/>
</dbReference>
<feature type="transmembrane region" description="Helical" evidence="8">
    <location>
        <begin position="136"/>
        <end position="161"/>
    </location>
</feature>
<keyword evidence="4" id="KW-1003">Cell membrane</keyword>
<comment type="similarity">
    <text evidence="2">Belongs to the binding-protein-dependent transport system permease family. CysTW subfamily.</text>
</comment>
<dbReference type="GO" id="GO:0005886">
    <property type="term" value="C:plasma membrane"/>
    <property type="evidence" value="ECO:0007669"/>
    <property type="project" value="UniProtKB-SubCell"/>
</dbReference>
<keyword evidence="6 8" id="KW-1133">Transmembrane helix</keyword>
<organism evidence="10 11">
    <name type="scientific">Paroceanicella profunda</name>
    <dbReference type="NCBI Taxonomy" id="2579971"/>
    <lineage>
        <taxon>Bacteria</taxon>
        <taxon>Pseudomonadati</taxon>
        <taxon>Pseudomonadota</taxon>
        <taxon>Alphaproteobacteria</taxon>
        <taxon>Rhodobacterales</taxon>
        <taxon>Paracoccaceae</taxon>
        <taxon>Paroceanicella</taxon>
    </lineage>
</organism>
<reference evidence="10 11" key="1">
    <citation type="submission" date="2019-06" db="EMBL/GenBank/DDBJ databases">
        <title>Genome sequence of Rhodobacteraceae bacterium D4M1.</title>
        <authorList>
            <person name="Cao J."/>
        </authorList>
    </citation>
    <scope>NUCLEOTIDE SEQUENCE [LARGE SCALE GENOMIC DNA]</scope>
    <source>
        <strain evidence="10 11">D4M1</strain>
        <plasmid evidence="11">pd4m1a</plasmid>
    </source>
</reference>